<dbReference type="InterPro" id="IPR000847">
    <property type="entry name" value="LysR_HTH_N"/>
</dbReference>
<dbReference type="Pfam" id="PF03466">
    <property type="entry name" value="LysR_substrate"/>
    <property type="match status" value="1"/>
</dbReference>
<dbReference type="FunFam" id="1.10.10.10:FF:000001">
    <property type="entry name" value="LysR family transcriptional regulator"/>
    <property type="match status" value="1"/>
</dbReference>
<dbReference type="Gene3D" id="1.10.10.10">
    <property type="entry name" value="Winged helix-like DNA-binding domain superfamily/Winged helix DNA-binding domain"/>
    <property type="match status" value="1"/>
</dbReference>
<dbReference type="Pfam" id="PF00126">
    <property type="entry name" value="HTH_1"/>
    <property type="match status" value="1"/>
</dbReference>
<dbReference type="Gene3D" id="3.40.190.290">
    <property type="match status" value="1"/>
</dbReference>
<dbReference type="PANTHER" id="PTHR30126">
    <property type="entry name" value="HTH-TYPE TRANSCRIPTIONAL REGULATOR"/>
    <property type="match status" value="1"/>
</dbReference>
<keyword evidence="4" id="KW-0804">Transcription</keyword>
<comment type="caution">
    <text evidence="6">The sequence shown here is derived from an EMBL/GenBank/DDBJ whole genome shotgun (WGS) entry which is preliminary data.</text>
</comment>
<evidence type="ECO:0000256" key="2">
    <source>
        <dbReference type="ARBA" id="ARBA00023015"/>
    </source>
</evidence>
<dbReference type="InterPro" id="IPR036388">
    <property type="entry name" value="WH-like_DNA-bd_sf"/>
</dbReference>
<evidence type="ECO:0000256" key="1">
    <source>
        <dbReference type="ARBA" id="ARBA00009437"/>
    </source>
</evidence>
<dbReference type="PRINTS" id="PR00039">
    <property type="entry name" value="HTHLYSR"/>
</dbReference>
<dbReference type="AlphaFoldDB" id="A0A4R1Q594"/>
<dbReference type="RefSeq" id="WP_132080335.1">
    <property type="nucleotide sequence ID" value="NZ_SLUI01000007.1"/>
</dbReference>
<dbReference type="PANTHER" id="PTHR30126:SF100">
    <property type="entry name" value="LYSR-FAMILY TRANSCRIPTIONAL REGULATOR"/>
    <property type="match status" value="1"/>
</dbReference>
<dbReference type="CDD" id="cd05466">
    <property type="entry name" value="PBP2_LTTR_substrate"/>
    <property type="match status" value="1"/>
</dbReference>
<reference evidence="6 7" key="1">
    <citation type="submission" date="2019-03" db="EMBL/GenBank/DDBJ databases">
        <title>Genomic Encyclopedia of Type Strains, Phase IV (KMG-IV): sequencing the most valuable type-strain genomes for metagenomic binning, comparative biology and taxonomic classification.</title>
        <authorList>
            <person name="Goeker M."/>
        </authorList>
    </citation>
    <scope>NUCLEOTIDE SEQUENCE [LARGE SCALE GENOMIC DNA]</scope>
    <source>
        <strain evidence="6 7">DSM 15969</strain>
    </source>
</reference>
<proteinExistence type="inferred from homology"/>
<dbReference type="EMBL" id="SLUI01000007">
    <property type="protein sequence ID" value="TCL36822.1"/>
    <property type="molecule type" value="Genomic_DNA"/>
</dbReference>
<keyword evidence="2" id="KW-0805">Transcription regulation</keyword>
<keyword evidence="3 6" id="KW-0238">DNA-binding</keyword>
<dbReference type="Proteomes" id="UP000295063">
    <property type="component" value="Unassembled WGS sequence"/>
</dbReference>
<feature type="domain" description="HTH lysR-type" evidence="5">
    <location>
        <begin position="1"/>
        <end position="58"/>
    </location>
</feature>
<evidence type="ECO:0000313" key="6">
    <source>
        <dbReference type="EMBL" id="TCL36822.1"/>
    </source>
</evidence>
<protein>
    <submittedName>
        <fullName evidence="6">DNA-binding transcriptional LysR family regulator</fullName>
    </submittedName>
</protein>
<name>A0A4R1Q594_9FIRM</name>
<gene>
    <name evidence="6" type="ORF">EV210_10784</name>
</gene>
<dbReference type="OrthoDB" id="1684752at2"/>
<dbReference type="SUPFAM" id="SSF46785">
    <property type="entry name" value="Winged helix' DNA-binding domain"/>
    <property type="match status" value="1"/>
</dbReference>
<evidence type="ECO:0000256" key="3">
    <source>
        <dbReference type="ARBA" id="ARBA00023125"/>
    </source>
</evidence>
<dbReference type="SUPFAM" id="SSF53850">
    <property type="entry name" value="Periplasmic binding protein-like II"/>
    <property type="match status" value="1"/>
</dbReference>
<dbReference type="GO" id="GO:0000976">
    <property type="term" value="F:transcription cis-regulatory region binding"/>
    <property type="evidence" value="ECO:0007669"/>
    <property type="project" value="TreeGrafter"/>
</dbReference>
<evidence type="ECO:0000256" key="4">
    <source>
        <dbReference type="ARBA" id="ARBA00023163"/>
    </source>
</evidence>
<dbReference type="InterPro" id="IPR005119">
    <property type="entry name" value="LysR_subst-bd"/>
</dbReference>
<dbReference type="GO" id="GO:0003700">
    <property type="term" value="F:DNA-binding transcription factor activity"/>
    <property type="evidence" value="ECO:0007669"/>
    <property type="project" value="InterPro"/>
</dbReference>
<keyword evidence="7" id="KW-1185">Reference proteome</keyword>
<organism evidence="6 7">
    <name type="scientific">Anaerospora hongkongensis</name>
    <dbReference type="NCBI Taxonomy" id="244830"/>
    <lineage>
        <taxon>Bacteria</taxon>
        <taxon>Bacillati</taxon>
        <taxon>Bacillota</taxon>
        <taxon>Negativicutes</taxon>
        <taxon>Selenomonadales</taxon>
        <taxon>Sporomusaceae</taxon>
        <taxon>Anaerospora</taxon>
    </lineage>
</organism>
<comment type="similarity">
    <text evidence="1">Belongs to the LysR transcriptional regulatory family.</text>
</comment>
<dbReference type="PROSITE" id="PS50931">
    <property type="entry name" value="HTH_LYSR"/>
    <property type="match status" value="1"/>
</dbReference>
<evidence type="ECO:0000313" key="7">
    <source>
        <dbReference type="Proteomes" id="UP000295063"/>
    </source>
</evidence>
<evidence type="ECO:0000259" key="5">
    <source>
        <dbReference type="PROSITE" id="PS50931"/>
    </source>
</evidence>
<accession>A0A4R1Q594</accession>
<sequence length="300" mass="33446">MEFRQLKTFLTVVKLASFTKAAHELGYAQSSVTGQIQLLEEEFGTMLFERLGKQIKLTKDGESLFEYASQIVTLSDEAKAVIASSFTPKGALTIGTAESLCLHRLPEVFNAFRRDYPQVEIKLYFDAGGDYRTLLRKNVIDVVFFLDAPCNEKDLITHVLFEETMSVIAAPGHRLTQQHSISPCDLTGETLVLTSPGCTYRSILESILTQAGVKPASIMGVSSNEVIKRFVCDGWGIGFLPQIVVQQDLLNGQLVELPWQGPSFGITAQLIYHKDKWQSPALKAFIDMVLQFFKREAQLS</sequence>
<dbReference type="InterPro" id="IPR036390">
    <property type="entry name" value="WH_DNA-bd_sf"/>
</dbReference>